<dbReference type="Proteomes" id="UP001147700">
    <property type="component" value="Unassembled WGS sequence"/>
</dbReference>
<evidence type="ECO:0000313" key="2">
    <source>
        <dbReference type="Proteomes" id="UP001147700"/>
    </source>
</evidence>
<name>A0ABT4RPM5_9ACTN</name>
<dbReference type="RefSeq" id="WP_202957583.1">
    <property type="nucleotide sequence ID" value="NZ_JAPCID010000039.1"/>
</dbReference>
<protein>
    <recommendedName>
        <fullName evidence="3">C-type cytochrome biogenesis protein CcmI</fullName>
    </recommendedName>
</protein>
<proteinExistence type="predicted"/>
<comment type="caution">
    <text evidence="1">The sequence shown here is derived from an EMBL/GenBank/DDBJ whole genome shotgun (WGS) entry which is preliminary data.</text>
</comment>
<gene>
    <name evidence="1" type="ORF">OJ962_23255</name>
</gene>
<evidence type="ECO:0008006" key="3">
    <source>
        <dbReference type="Google" id="ProtNLM"/>
    </source>
</evidence>
<organism evidence="1 2">
    <name type="scientific">Solirubrobacter deserti</name>
    <dbReference type="NCBI Taxonomy" id="2282478"/>
    <lineage>
        <taxon>Bacteria</taxon>
        <taxon>Bacillati</taxon>
        <taxon>Actinomycetota</taxon>
        <taxon>Thermoleophilia</taxon>
        <taxon>Solirubrobacterales</taxon>
        <taxon>Solirubrobacteraceae</taxon>
        <taxon>Solirubrobacter</taxon>
    </lineage>
</organism>
<evidence type="ECO:0000313" key="1">
    <source>
        <dbReference type="EMBL" id="MDA0140435.1"/>
    </source>
</evidence>
<keyword evidence="2" id="KW-1185">Reference proteome</keyword>
<dbReference type="EMBL" id="JAPCID010000039">
    <property type="protein sequence ID" value="MDA0140435.1"/>
    <property type="molecule type" value="Genomic_DNA"/>
</dbReference>
<reference evidence="1" key="1">
    <citation type="submission" date="2022-10" db="EMBL/GenBank/DDBJ databases">
        <title>The WGS of Solirubrobacter sp. CPCC 204708.</title>
        <authorList>
            <person name="Jiang Z."/>
        </authorList>
    </citation>
    <scope>NUCLEOTIDE SEQUENCE</scope>
    <source>
        <strain evidence="1">CPCC 204708</strain>
    </source>
</reference>
<sequence>MEFLVILAVVGGAILAVAGPLRGSARESDERLEAERAELDALKEAKYQEIRDAELDYRTGKLSETDWKTLDRTLRAEAVEILKRLDQLEPLP</sequence>
<accession>A0ABT4RPM5</accession>